<organism evidence="3 4">
    <name type="scientific">Aeromonas salmonicida</name>
    <dbReference type="NCBI Taxonomy" id="645"/>
    <lineage>
        <taxon>Bacteria</taxon>
        <taxon>Pseudomonadati</taxon>
        <taxon>Pseudomonadota</taxon>
        <taxon>Gammaproteobacteria</taxon>
        <taxon>Aeromonadales</taxon>
        <taxon>Aeromonadaceae</taxon>
        <taxon>Aeromonas</taxon>
    </lineage>
</organism>
<dbReference type="AlphaFoldDB" id="A0AAX1PCI2"/>
<reference evidence="3 4" key="1">
    <citation type="submission" date="2018-06" db="EMBL/GenBank/DDBJ databases">
        <title>Freshwater and sediment microbial communities from various areas in North America, analyzing microbe dynamics in response to fracking.</title>
        <authorList>
            <person name="Lamendella R."/>
        </authorList>
    </citation>
    <scope>NUCLEOTIDE SEQUENCE [LARGE SCALE GENOMIC DNA]</scope>
    <source>
        <strain evidence="3 4">17</strain>
    </source>
</reference>
<dbReference type="InterPro" id="IPR023346">
    <property type="entry name" value="Lysozyme-like_dom_sf"/>
</dbReference>
<name>A0AAX1PCI2_AERSA</name>
<proteinExistence type="predicted"/>
<evidence type="ECO:0000313" key="3">
    <source>
        <dbReference type="EMBL" id="RAI97821.1"/>
    </source>
</evidence>
<protein>
    <submittedName>
        <fullName evidence="3">Transglycosylase-like protein with SLT domain</fullName>
    </submittedName>
</protein>
<dbReference type="EMBL" id="QLLM01000033">
    <property type="protein sequence ID" value="RAI97821.1"/>
    <property type="molecule type" value="Genomic_DNA"/>
</dbReference>
<feature type="domain" description="Transglycosylase SLT" evidence="2">
    <location>
        <begin position="96"/>
        <end position="156"/>
    </location>
</feature>
<dbReference type="InterPro" id="IPR008258">
    <property type="entry name" value="Transglycosylase_SLT_dom_1"/>
</dbReference>
<dbReference type="SUPFAM" id="SSF53955">
    <property type="entry name" value="Lysozyme-like"/>
    <property type="match status" value="1"/>
</dbReference>
<dbReference type="Pfam" id="PF01464">
    <property type="entry name" value="SLT"/>
    <property type="match status" value="1"/>
</dbReference>
<feature type="signal peptide" evidence="1">
    <location>
        <begin position="1"/>
        <end position="24"/>
    </location>
</feature>
<evidence type="ECO:0000256" key="1">
    <source>
        <dbReference type="SAM" id="SignalP"/>
    </source>
</evidence>
<keyword evidence="1" id="KW-0732">Signal</keyword>
<sequence>MQRKTACAIFMIAASAIWSSSTQAINLAGTSFDRAAKRYKLDPLLVYSIALAESASGRGDGKVGPWQWTLRGPHGAFYGQNHQDTRAKFLEYRRLYGKKFDVGIMQINLHWNGHRVSSYEDLLDQEKNITTGAEVLSEAIESSPGDLELGIGRYHNWDDELRARNYGSRILAIWRNLRDLE</sequence>
<accession>A0AAX1PCI2</accession>
<evidence type="ECO:0000259" key="2">
    <source>
        <dbReference type="Pfam" id="PF01464"/>
    </source>
</evidence>
<evidence type="ECO:0000313" key="4">
    <source>
        <dbReference type="Proteomes" id="UP000249422"/>
    </source>
</evidence>
<dbReference type="Proteomes" id="UP000249422">
    <property type="component" value="Unassembled WGS sequence"/>
</dbReference>
<feature type="chain" id="PRO_5043511274" evidence="1">
    <location>
        <begin position="25"/>
        <end position="181"/>
    </location>
</feature>
<dbReference type="Gene3D" id="1.10.530.10">
    <property type="match status" value="1"/>
</dbReference>
<dbReference type="RefSeq" id="WP_111589801.1">
    <property type="nucleotide sequence ID" value="NZ_CAWNWF010000033.1"/>
</dbReference>
<gene>
    <name evidence="3" type="ORF">DEU50_13319</name>
</gene>
<comment type="caution">
    <text evidence="3">The sequence shown here is derived from an EMBL/GenBank/DDBJ whole genome shotgun (WGS) entry which is preliminary data.</text>
</comment>